<protein>
    <submittedName>
        <fullName evidence="1">Uncharacterized protein UPF0180</fullName>
    </submittedName>
</protein>
<sequence length="76" mass="8672">MITIALDDDLSRLRDDLVKEGFKVVDKTMVDHADALIVSGMENNFMNMQDIRTEKKVIDARGKSVREIADELRGFM</sequence>
<dbReference type="Proteomes" id="UP000323166">
    <property type="component" value="Unassembled WGS sequence"/>
</dbReference>
<evidence type="ECO:0000313" key="2">
    <source>
        <dbReference type="Proteomes" id="UP000323166"/>
    </source>
</evidence>
<comment type="caution">
    <text evidence="1">The sequence shown here is derived from an EMBL/GenBank/DDBJ whole genome shotgun (WGS) entry which is preliminary data.</text>
</comment>
<dbReference type="RefSeq" id="WP_166510602.1">
    <property type="nucleotide sequence ID" value="NZ_VNHM01000002.1"/>
</dbReference>
<gene>
    <name evidence="1" type="ORF">LX24_00552</name>
</gene>
<accession>A0A5S4ZWG2</accession>
<dbReference type="EMBL" id="VNHM01000002">
    <property type="protein sequence ID" value="TYO97358.1"/>
    <property type="molecule type" value="Genomic_DNA"/>
</dbReference>
<reference evidence="1 2" key="1">
    <citation type="submission" date="2019-07" db="EMBL/GenBank/DDBJ databases">
        <title>Genomic Encyclopedia of Type Strains, Phase I: the one thousand microbial genomes (KMG-I) project.</title>
        <authorList>
            <person name="Kyrpides N."/>
        </authorList>
    </citation>
    <scope>NUCLEOTIDE SEQUENCE [LARGE SCALE GENOMIC DNA]</scope>
    <source>
        <strain evidence="1 2">DSM 6562</strain>
    </source>
</reference>
<organism evidence="1 2">
    <name type="scientific">Desulfallas thermosapovorans DSM 6562</name>
    <dbReference type="NCBI Taxonomy" id="1121431"/>
    <lineage>
        <taxon>Bacteria</taxon>
        <taxon>Bacillati</taxon>
        <taxon>Bacillota</taxon>
        <taxon>Clostridia</taxon>
        <taxon>Eubacteriales</taxon>
        <taxon>Desulfallaceae</taxon>
        <taxon>Desulfallas</taxon>
    </lineage>
</organism>
<dbReference type="Pfam" id="PF03698">
    <property type="entry name" value="UPF0180"/>
    <property type="match status" value="1"/>
</dbReference>
<proteinExistence type="predicted"/>
<keyword evidence="2" id="KW-1185">Reference proteome</keyword>
<dbReference type="AlphaFoldDB" id="A0A5S4ZWG2"/>
<dbReference type="InterPro" id="IPR005370">
    <property type="entry name" value="UPF0180"/>
</dbReference>
<evidence type="ECO:0000313" key="1">
    <source>
        <dbReference type="EMBL" id="TYO97358.1"/>
    </source>
</evidence>
<name>A0A5S4ZWG2_9FIRM</name>